<evidence type="ECO:0000313" key="2">
    <source>
        <dbReference type="EMBL" id="HGE99844.1"/>
    </source>
</evidence>
<evidence type="ECO:0008006" key="3">
    <source>
        <dbReference type="Google" id="ProtNLM"/>
    </source>
</evidence>
<protein>
    <recommendedName>
        <fullName evidence="3">Penicillin-binding protein activator LpoB</fullName>
    </recommendedName>
</protein>
<dbReference type="SUPFAM" id="SSF52964">
    <property type="entry name" value="TolB, N-terminal domain"/>
    <property type="match status" value="1"/>
</dbReference>
<sequence length="190" mass="21783">MKRIPILLSISLLFSLTCAPPKPYEFKNFAFQKEALVDLRQKRIAVLPFESPFGSEIGKKAAEEMSIAIGKIGKFQIVERERIDELYKEQDLDKKRIDEKTAVEIGKMLGAHGIVLGTVREYKKNSVGLACRLVSVETGRIIWQASDLIKGSDRRIQAHFPDKEDRVRLSEDPEFLLNFLCRLFAETWKE</sequence>
<gene>
    <name evidence="2" type="ORF">ENX07_07255</name>
</gene>
<name>A0A7C3UQH7_UNCW3</name>
<dbReference type="EMBL" id="DTMQ01000043">
    <property type="protein sequence ID" value="HGE99844.1"/>
    <property type="molecule type" value="Genomic_DNA"/>
</dbReference>
<dbReference type="InterPro" id="IPR005534">
    <property type="entry name" value="Curli_assmbl/transp-comp_CsgG"/>
</dbReference>
<dbReference type="GO" id="GO:0030288">
    <property type="term" value="C:outer membrane-bounded periplasmic space"/>
    <property type="evidence" value="ECO:0007669"/>
    <property type="project" value="InterPro"/>
</dbReference>
<reference evidence="2" key="1">
    <citation type="journal article" date="2020" name="mSystems">
        <title>Genome- and Community-Level Interaction Insights into Carbon Utilization and Element Cycling Functions of Hydrothermarchaeota in Hydrothermal Sediment.</title>
        <authorList>
            <person name="Zhou Z."/>
            <person name="Liu Y."/>
            <person name="Xu W."/>
            <person name="Pan J."/>
            <person name="Luo Z.H."/>
            <person name="Li M."/>
        </authorList>
    </citation>
    <scope>NUCLEOTIDE SEQUENCE [LARGE SCALE GENOMIC DNA]</scope>
    <source>
        <strain evidence="2">SpSt-906</strain>
    </source>
</reference>
<organism evidence="2">
    <name type="scientific">candidate division WOR-3 bacterium</name>
    <dbReference type="NCBI Taxonomy" id="2052148"/>
    <lineage>
        <taxon>Bacteria</taxon>
        <taxon>Bacteria division WOR-3</taxon>
    </lineage>
</organism>
<feature type="signal peptide" evidence="1">
    <location>
        <begin position="1"/>
        <end position="19"/>
    </location>
</feature>
<evidence type="ECO:0000256" key="1">
    <source>
        <dbReference type="SAM" id="SignalP"/>
    </source>
</evidence>
<comment type="caution">
    <text evidence="2">The sequence shown here is derived from an EMBL/GenBank/DDBJ whole genome shotgun (WGS) entry which is preliminary data.</text>
</comment>
<dbReference type="AlphaFoldDB" id="A0A7C3UQH7"/>
<feature type="chain" id="PRO_5028010543" description="Penicillin-binding protein activator LpoB" evidence="1">
    <location>
        <begin position="20"/>
        <end position="190"/>
    </location>
</feature>
<accession>A0A7C3UQH7</accession>
<dbReference type="Pfam" id="PF03783">
    <property type="entry name" value="CsgG"/>
    <property type="match status" value="1"/>
</dbReference>
<keyword evidence="1" id="KW-0732">Signal</keyword>
<dbReference type="Gene3D" id="3.40.50.10610">
    <property type="entry name" value="ABC-type transport auxiliary lipoprotein component"/>
    <property type="match status" value="1"/>
</dbReference>
<proteinExistence type="predicted"/>